<dbReference type="Proteomes" id="UP001597302">
    <property type="component" value="Unassembled WGS sequence"/>
</dbReference>
<evidence type="ECO:0000256" key="3">
    <source>
        <dbReference type="ARBA" id="ARBA00022448"/>
    </source>
</evidence>
<dbReference type="EMBL" id="JBHTOQ010000038">
    <property type="protein sequence ID" value="MFD1482950.1"/>
    <property type="molecule type" value="Genomic_DNA"/>
</dbReference>
<comment type="caution">
    <text evidence="8">The sequence shown here is derived from an EMBL/GenBank/DDBJ whole genome shotgun (WGS) entry which is preliminary data.</text>
</comment>
<feature type="chain" id="PRO_5046793766" description="High-affinity zinc uptake system protein ZnuA" evidence="7">
    <location>
        <begin position="21"/>
        <end position="360"/>
    </location>
</feature>
<dbReference type="InterPro" id="IPR050492">
    <property type="entry name" value="Bact_metal-bind_prot9"/>
</dbReference>
<dbReference type="SUPFAM" id="SSF53807">
    <property type="entry name" value="Helical backbone' metal receptor"/>
    <property type="match status" value="1"/>
</dbReference>
<keyword evidence="4 7" id="KW-0732">Signal</keyword>
<organism evidence="8 9">
    <name type="scientific">Paracoccus nototheniae</name>
    <dbReference type="NCBI Taxonomy" id="2489002"/>
    <lineage>
        <taxon>Bacteria</taxon>
        <taxon>Pseudomonadati</taxon>
        <taxon>Pseudomonadota</taxon>
        <taxon>Alphaproteobacteria</taxon>
        <taxon>Rhodobacterales</taxon>
        <taxon>Paracoccaceae</taxon>
        <taxon>Paracoccus</taxon>
    </lineage>
</organism>
<evidence type="ECO:0000313" key="9">
    <source>
        <dbReference type="Proteomes" id="UP001597302"/>
    </source>
</evidence>
<gene>
    <name evidence="8" type="ORF">ACFQ5P_16760</name>
</gene>
<keyword evidence="5" id="KW-0862">Zinc</keyword>
<reference evidence="9" key="1">
    <citation type="journal article" date="2019" name="Int. J. Syst. Evol. Microbiol.">
        <title>The Global Catalogue of Microorganisms (GCM) 10K type strain sequencing project: providing services to taxonomists for standard genome sequencing and annotation.</title>
        <authorList>
            <consortium name="The Broad Institute Genomics Platform"/>
            <consortium name="The Broad Institute Genome Sequencing Center for Infectious Disease"/>
            <person name="Wu L."/>
            <person name="Ma J."/>
        </authorList>
    </citation>
    <scope>NUCLEOTIDE SEQUENCE [LARGE SCALE GENOMIC DNA]</scope>
    <source>
        <strain evidence="9">CCM 8875</strain>
    </source>
</reference>
<evidence type="ECO:0000256" key="2">
    <source>
        <dbReference type="ARBA" id="ARBA00015915"/>
    </source>
</evidence>
<evidence type="ECO:0000256" key="6">
    <source>
        <dbReference type="SAM" id="MobiDB-lite"/>
    </source>
</evidence>
<keyword evidence="3" id="KW-0813">Transport</keyword>
<keyword evidence="5" id="KW-0406">Ion transport</keyword>
<keyword evidence="5" id="KW-0864">Zinc transport</keyword>
<evidence type="ECO:0000313" key="8">
    <source>
        <dbReference type="EMBL" id="MFD1482950.1"/>
    </source>
</evidence>
<feature type="signal peptide" evidence="7">
    <location>
        <begin position="1"/>
        <end position="20"/>
    </location>
</feature>
<comment type="similarity">
    <text evidence="1">Belongs to the bacterial solute-binding protein 9 family.</text>
</comment>
<evidence type="ECO:0000256" key="4">
    <source>
        <dbReference type="ARBA" id="ARBA00022729"/>
    </source>
</evidence>
<dbReference type="PANTHER" id="PTHR42953:SF3">
    <property type="entry name" value="HIGH-AFFINITY ZINC UPTAKE SYSTEM PROTEIN ZNUA"/>
    <property type="match status" value="1"/>
</dbReference>
<dbReference type="RefSeq" id="WP_131573488.1">
    <property type="nucleotide sequence ID" value="NZ_CBCSAJ010000011.1"/>
</dbReference>
<protein>
    <recommendedName>
        <fullName evidence="2">High-affinity zinc uptake system protein ZnuA</fullName>
    </recommendedName>
</protein>
<sequence length="360" mass="38266">MRHQASVAAFLSLTASPALAAPQVVTDLVPTGALVQEVMGDLAEVRVLLPQGASAHHYQMRPSDAQALQGADLVIWMGPSLTPWLARAADTLTDSDQLRLLEVEGVTLRGYDEAGHKDHDEGGDHDHADEGHDHGEADHDHAQDHGHDHDHDHDHDHEHAADDHDHGHDHADEAHDHAGDDHDHDHSGSDPHAWLNPDNAGPWLQAIAASLSAQDPGNAAIYAANAEAASARIAALDSDLRDRLAPYGDARFIVFHDAYGYFTDHFGLQPAIPVSLGDASTPSAARIDQIRSMITQTGAHCAFPEFAHDPALLNTVTEGSPVRLGGELSPEGGDLAPGAGQYEALLTGMADTIIACLSQD</sequence>
<evidence type="ECO:0000256" key="7">
    <source>
        <dbReference type="SAM" id="SignalP"/>
    </source>
</evidence>
<name>A0ABW4E387_9RHOB</name>
<accession>A0ABW4E387</accession>
<feature type="compositionally biased region" description="Basic and acidic residues" evidence="6">
    <location>
        <begin position="111"/>
        <end position="189"/>
    </location>
</feature>
<feature type="region of interest" description="Disordered" evidence="6">
    <location>
        <begin position="111"/>
        <end position="198"/>
    </location>
</feature>
<evidence type="ECO:0000256" key="5">
    <source>
        <dbReference type="ARBA" id="ARBA00022906"/>
    </source>
</evidence>
<dbReference type="PANTHER" id="PTHR42953">
    <property type="entry name" value="HIGH-AFFINITY ZINC UPTAKE SYSTEM PROTEIN ZNUA-RELATED"/>
    <property type="match status" value="1"/>
</dbReference>
<keyword evidence="9" id="KW-1185">Reference proteome</keyword>
<evidence type="ECO:0000256" key="1">
    <source>
        <dbReference type="ARBA" id="ARBA00011028"/>
    </source>
</evidence>
<dbReference type="InterPro" id="IPR006127">
    <property type="entry name" value="ZnuA-like"/>
</dbReference>
<proteinExistence type="inferred from homology"/>
<dbReference type="Pfam" id="PF01297">
    <property type="entry name" value="ZnuA"/>
    <property type="match status" value="1"/>
</dbReference>
<dbReference type="Gene3D" id="3.40.50.1980">
    <property type="entry name" value="Nitrogenase molybdenum iron protein domain"/>
    <property type="match status" value="3"/>
</dbReference>